<feature type="region of interest" description="Disordered" evidence="2">
    <location>
        <begin position="239"/>
        <end position="265"/>
    </location>
</feature>
<dbReference type="AlphaFoldDB" id="A0A146G8E0"/>
<dbReference type="PANTHER" id="PTHR35024:SF4">
    <property type="entry name" value="POLYMER-FORMING CYTOSKELETAL PROTEIN"/>
    <property type="match status" value="1"/>
</dbReference>
<dbReference type="PANTHER" id="PTHR35024">
    <property type="entry name" value="HYPOTHETICAL CYTOSOLIC PROTEIN"/>
    <property type="match status" value="1"/>
</dbReference>
<evidence type="ECO:0000256" key="1">
    <source>
        <dbReference type="ARBA" id="ARBA00044755"/>
    </source>
</evidence>
<keyword evidence="4" id="KW-1185">Reference proteome</keyword>
<reference evidence="4" key="1">
    <citation type="journal article" date="2017" name="Genome Announc.">
        <title>Draft Genome Sequence of Terrimicrobium sacchariphilum NM-5T, a Facultative Anaerobic Soil Bacterium of the Class Spartobacteria.</title>
        <authorList>
            <person name="Qiu Y.L."/>
            <person name="Tourlousse D.M."/>
            <person name="Matsuura N."/>
            <person name="Ohashi A."/>
            <person name="Sekiguchi Y."/>
        </authorList>
    </citation>
    <scope>NUCLEOTIDE SEQUENCE [LARGE SCALE GENOMIC DNA]</scope>
    <source>
        <strain evidence="4">NM-5</strain>
    </source>
</reference>
<evidence type="ECO:0000313" key="4">
    <source>
        <dbReference type="Proteomes" id="UP000076023"/>
    </source>
</evidence>
<evidence type="ECO:0000313" key="3">
    <source>
        <dbReference type="EMBL" id="GAT33573.1"/>
    </source>
</evidence>
<protein>
    <submittedName>
        <fullName evidence="3">Protein CcmA, bactofilin family</fullName>
    </submittedName>
</protein>
<dbReference type="STRING" id="690879.TSACC_21990"/>
<gene>
    <name evidence="3" type="ORF">TSACC_21990</name>
</gene>
<dbReference type="Pfam" id="PF04519">
    <property type="entry name" value="Bactofilin"/>
    <property type="match status" value="1"/>
</dbReference>
<dbReference type="InterPro" id="IPR007607">
    <property type="entry name" value="BacA/B"/>
</dbReference>
<dbReference type="EMBL" id="BDCO01000002">
    <property type="protein sequence ID" value="GAT33573.1"/>
    <property type="molecule type" value="Genomic_DNA"/>
</dbReference>
<comment type="caution">
    <text evidence="3">The sequence shown here is derived from an EMBL/GenBank/DDBJ whole genome shotgun (WGS) entry which is preliminary data.</text>
</comment>
<dbReference type="InParanoid" id="A0A146G8E0"/>
<comment type="similarity">
    <text evidence="1">Belongs to the bactofilin family.</text>
</comment>
<accession>A0A146G8E0</accession>
<sequence>MQDNLRKAPFRCPHCEYVQLEPVTAISTYCRSCGSYYEIGAPVTGKEKPAPAPAAPRSQPTAAQRHVREVRCYRCRRTHEVSASARSTICPGCSASIEFDDIIFDSKVARPVDTRGRLIVEAKGSLSNGYIVCGEADIRGEVNGTLRCEGTVRIAYSGIMSCRIAAKSIVIEKGARLDFPLPLIAAEIILHGSARGNFHCEGQVHVHRHGRLEGRLTARAVVVEKGGFLLADSTVQPASPIQKSEKEAPEKTLPLEGLTNLGLAS</sequence>
<organism evidence="3 4">
    <name type="scientific">Terrimicrobium sacchariphilum</name>
    <dbReference type="NCBI Taxonomy" id="690879"/>
    <lineage>
        <taxon>Bacteria</taxon>
        <taxon>Pseudomonadati</taxon>
        <taxon>Verrucomicrobiota</taxon>
        <taxon>Terrimicrobiia</taxon>
        <taxon>Terrimicrobiales</taxon>
        <taxon>Terrimicrobiaceae</taxon>
        <taxon>Terrimicrobium</taxon>
    </lineage>
</organism>
<proteinExistence type="inferred from homology"/>
<name>A0A146G8E0_TERSA</name>
<evidence type="ECO:0000256" key="2">
    <source>
        <dbReference type="SAM" id="MobiDB-lite"/>
    </source>
</evidence>
<dbReference type="Proteomes" id="UP000076023">
    <property type="component" value="Unassembled WGS sequence"/>
</dbReference>
<dbReference type="OrthoDB" id="187036at2"/>
<dbReference type="RefSeq" id="WP_075079294.1">
    <property type="nucleotide sequence ID" value="NZ_BDCO01000002.1"/>
</dbReference>